<protein>
    <submittedName>
        <fullName evidence="1">Uncharacterized protein</fullName>
    </submittedName>
</protein>
<accession>A0A8R1XV13</accession>
<dbReference type="Proteomes" id="UP000024404">
    <property type="component" value="Unassembled WGS sequence"/>
</dbReference>
<name>A0A8R1XV13_ONCVO</name>
<dbReference type="AlphaFoldDB" id="A0A8R1XV13"/>
<reference evidence="1" key="2">
    <citation type="submission" date="2022-06" db="UniProtKB">
        <authorList>
            <consortium name="EnsemblMetazoa"/>
        </authorList>
    </citation>
    <scope>IDENTIFICATION</scope>
</reference>
<sequence>MEIENIKRIRTKKPRIHETNKLPIQVYTILKKEQGAVTKALALLFPETACFVEFAGTSIIFKFNHIDFGKQA</sequence>
<proteinExistence type="predicted"/>
<reference evidence="2" key="1">
    <citation type="submission" date="2013-10" db="EMBL/GenBank/DDBJ databases">
        <title>Genome sequencing of Onchocerca volvulus.</title>
        <authorList>
            <person name="Cotton J."/>
            <person name="Tsai J."/>
            <person name="Stanley E."/>
            <person name="Tracey A."/>
            <person name="Holroyd N."/>
            <person name="Lustigman S."/>
            <person name="Berriman M."/>
        </authorList>
    </citation>
    <scope>NUCLEOTIDE SEQUENCE</scope>
</reference>
<dbReference type="EnsemblMetazoa" id="OVOC5340.1">
    <property type="protein sequence ID" value="OVOC5340.1"/>
    <property type="gene ID" value="WBGene00242149"/>
</dbReference>
<organism evidence="1 2">
    <name type="scientific">Onchocerca volvulus</name>
    <dbReference type="NCBI Taxonomy" id="6282"/>
    <lineage>
        <taxon>Eukaryota</taxon>
        <taxon>Metazoa</taxon>
        <taxon>Ecdysozoa</taxon>
        <taxon>Nematoda</taxon>
        <taxon>Chromadorea</taxon>
        <taxon>Rhabditida</taxon>
        <taxon>Spirurina</taxon>
        <taxon>Spiruromorpha</taxon>
        <taxon>Filarioidea</taxon>
        <taxon>Onchocercidae</taxon>
        <taxon>Onchocerca</taxon>
    </lineage>
</organism>
<evidence type="ECO:0000313" key="2">
    <source>
        <dbReference type="Proteomes" id="UP000024404"/>
    </source>
</evidence>
<evidence type="ECO:0000313" key="1">
    <source>
        <dbReference type="EnsemblMetazoa" id="OVOC5340.1"/>
    </source>
</evidence>
<keyword evidence="2" id="KW-1185">Reference proteome</keyword>
<dbReference type="EMBL" id="CMVM020000154">
    <property type="status" value="NOT_ANNOTATED_CDS"/>
    <property type="molecule type" value="Genomic_DNA"/>
</dbReference>